<evidence type="ECO:0000313" key="2">
    <source>
        <dbReference type="EMBL" id="CAE0668766.1"/>
    </source>
</evidence>
<dbReference type="EMBL" id="HBIV01028492">
    <property type="protein sequence ID" value="CAE0668766.1"/>
    <property type="molecule type" value="Transcribed_RNA"/>
</dbReference>
<protein>
    <submittedName>
        <fullName evidence="2">Uncharacterized protein</fullName>
    </submittedName>
</protein>
<keyword evidence="1" id="KW-0732">Signal</keyword>
<dbReference type="AlphaFoldDB" id="A0A7S3Z1E7"/>
<feature type="signal peptide" evidence="1">
    <location>
        <begin position="1"/>
        <end position="20"/>
    </location>
</feature>
<organism evidence="2">
    <name type="scientific">Lotharella globosa</name>
    <dbReference type="NCBI Taxonomy" id="91324"/>
    <lineage>
        <taxon>Eukaryota</taxon>
        <taxon>Sar</taxon>
        <taxon>Rhizaria</taxon>
        <taxon>Cercozoa</taxon>
        <taxon>Chlorarachniophyceae</taxon>
        <taxon>Lotharella</taxon>
    </lineage>
</organism>
<feature type="chain" id="PRO_5031343858" evidence="1">
    <location>
        <begin position="21"/>
        <end position="111"/>
    </location>
</feature>
<accession>A0A7S3Z1E7</accession>
<sequence length="111" mass="12353">MTIFTVNVLFFFFFASPGTGVGLWTMHGYVGERVAGRSGYPVHFLDFVLEWVGGMDDDPLRVIENKTSLNSFVQSKDSVQNENLLSGERVADECARYTCSWSRSRGAAGMN</sequence>
<evidence type="ECO:0000256" key="1">
    <source>
        <dbReference type="SAM" id="SignalP"/>
    </source>
</evidence>
<reference evidence="2" key="1">
    <citation type="submission" date="2021-01" db="EMBL/GenBank/DDBJ databases">
        <authorList>
            <person name="Corre E."/>
            <person name="Pelletier E."/>
            <person name="Niang G."/>
            <person name="Scheremetjew M."/>
            <person name="Finn R."/>
            <person name="Kale V."/>
            <person name="Holt S."/>
            <person name="Cochrane G."/>
            <person name="Meng A."/>
            <person name="Brown T."/>
            <person name="Cohen L."/>
        </authorList>
    </citation>
    <scope>NUCLEOTIDE SEQUENCE</scope>
    <source>
        <strain evidence="2">CCCM811</strain>
    </source>
</reference>
<name>A0A7S3Z1E7_9EUKA</name>
<gene>
    <name evidence="2" type="ORF">LGLO00237_LOCUS20391</name>
</gene>
<proteinExistence type="predicted"/>